<dbReference type="PROSITE" id="PS50075">
    <property type="entry name" value="CARRIER"/>
    <property type="match status" value="1"/>
</dbReference>
<dbReference type="InterPro" id="IPR036736">
    <property type="entry name" value="ACP-like_sf"/>
</dbReference>
<dbReference type="RefSeq" id="WP_344143622.1">
    <property type="nucleotide sequence ID" value="NZ_BAABIK010000032.1"/>
</dbReference>
<feature type="compositionally biased region" description="Basic and acidic residues" evidence="1">
    <location>
        <begin position="1"/>
        <end position="12"/>
    </location>
</feature>
<dbReference type="InterPro" id="IPR009081">
    <property type="entry name" value="PP-bd_ACP"/>
</dbReference>
<dbReference type="Pfam" id="PF00550">
    <property type="entry name" value="PP-binding"/>
    <property type="match status" value="1"/>
</dbReference>
<dbReference type="Proteomes" id="UP001499993">
    <property type="component" value="Unassembled WGS sequence"/>
</dbReference>
<dbReference type="Gene3D" id="1.10.1200.10">
    <property type="entry name" value="ACP-like"/>
    <property type="match status" value="1"/>
</dbReference>
<comment type="caution">
    <text evidence="3">The sequence shown here is derived from an EMBL/GenBank/DDBJ whole genome shotgun (WGS) entry which is preliminary data.</text>
</comment>
<sequence>MSENPAADRADQAAESSGELTAERVRADVEQVLGEPAGSLGEQDDLLDRGMDSIRLMSLVESWRKAGVETDFITLAEEPTVAAWTRLLLDR</sequence>
<feature type="region of interest" description="Disordered" evidence="1">
    <location>
        <begin position="1"/>
        <end position="45"/>
    </location>
</feature>
<evidence type="ECO:0000259" key="2">
    <source>
        <dbReference type="PROSITE" id="PS50075"/>
    </source>
</evidence>
<organism evidence="3 4">
    <name type="scientific">Streptomonospora halophila</name>
    <dbReference type="NCBI Taxonomy" id="427369"/>
    <lineage>
        <taxon>Bacteria</taxon>
        <taxon>Bacillati</taxon>
        <taxon>Actinomycetota</taxon>
        <taxon>Actinomycetes</taxon>
        <taxon>Streptosporangiales</taxon>
        <taxon>Nocardiopsidaceae</taxon>
        <taxon>Streptomonospora</taxon>
    </lineage>
</organism>
<reference evidence="4" key="1">
    <citation type="journal article" date="2019" name="Int. J. Syst. Evol. Microbiol.">
        <title>The Global Catalogue of Microorganisms (GCM) 10K type strain sequencing project: providing services to taxonomists for standard genome sequencing and annotation.</title>
        <authorList>
            <consortium name="The Broad Institute Genomics Platform"/>
            <consortium name="The Broad Institute Genome Sequencing Center for Infectious Disease"/>
            <person name="Wu L."/>
            <person name="Ma J."/>
        </authorList>
    </citation>
    <scope>NUCLEOTIDE SEQUENCE [LARGE SCALE GENOMIC DNA]</scope>
    <source>
        <strain evidence="4">JCM 18123</strain>
    </source>
</reference>
<name>A0ABP9GWQ5_9ACTN</name>
<evidence type="ECO:0000256" key="1">
    <source>
        <dbReference type="SAM" id="MobiDB-lite"/>
    </source>
</evidence>
<protein>
    <recommendedName>
        <fullName evidence="2">Carrier domain-containing protein</fullName>
    </recommendedName>
</protein>
<dbReference type="EMBL" id="BAABIK010000032">
    <property type="protein sequence ID" value="GAA4954374.1"/>
    <property type="molecule type" value="Genomic_DNA"/>
</dbReference>
<gene>
    <name evidence="3" type="ORF">GCM10023224_44730</name>
</gene>
<evidence type="ECO:0000313" key="4">
    <source>
        <dbReference type="Proteomes" id="UP001499993"/>
    </source>
</evidence>
<feature type="domain" description="Carrier" evidence="2">
    <location>
        <begin position="16"/>
        <end position="91"/>
    </location>
</feature>
<keyword evidence="4" id="KW-1185">Reference proteome</keyword>
<proteinExistence type="predicted"/>
<accession>A0ABP9GWQ5</accession>
<evidence type="ECO:0000313" key="3">
    <source>
        <dbReference type="EMBL" id="GAA4954374.1"/>
    </source>
</evidence>
<dbReference type="SUPFAM" id="SSF47336">
    <property type="entry name" value="ACP-like"/>
    <property type="match status" value="1"/>
</dbReference>